<accession>A0A7T4EEE2</accession>
<dbReference type="GO" id="GO:0052689">
    <property type="term" value="F:carboxylic ester hydrolase activity"/>
    <property type="evidence" value="ECO:0007669"/>
    <property type="project" value="UniProtKB-KW"/>
</dbReference>
<evidence type="ECO:0000313" key="7">
    <source>
        <dbReference type="EMBL" id="QRP71650.1"/>
    </source>
</evidence>
<proteinExistence type="inferred from homology"/>
<dbReference type="EMBL" id="CP069534">
    <property type="protein sequence ID" value="QRP71650.1"/>
    <property type="molecule type" value="Genomic_DNA"/>
</dbReference>
<gene>
    <name evidence="6" type="ORF">I6I10_10200</name>
    <name evidence="7" type="ORF">I6J21_05935</name>
</gene>
<name>A0A7T4EEE2_9CORY</name>
<dbReference type="AlphaFoldDB" id="A0A7T4EEE2"/>
<dbReference type="SUPFAM" id="SSF53474">
    <property type="entry name" value="alpha/beta-Hydrolases"/>
    <property type="match status" value="1"/>
</dbReference>
<keyword evidence="5" id="KW-0812">Transmembrane</keyword>
<evidence type="ECO:0000313" key="6">
    <source>
        <dbReference type="EMBL" id="QQB45837.1"/>
    </source>
</evidence>
<organism evidence="6 8">
    <name type="scientific">Corynebacterium glucuronolyticum</name>
    <dbReference type="NCBI Taxonomy" id="39791"/>
    <lineage>
        <taxon>Bacteria</taxon>
        <taxon>Bacillati</taxon>
        <taxon>Actinomycetota</taxon>
        <taxon>Actinomycetes</taxon>
        <taxon>Mycobacteriales</taxon>
        <taxon>Corynebacteriaceae</taxon>
        <taxon>Corynebacterium</taxon>
    </lineage>
</organism>
<dbReference type="Proteomes" id="UP000596145">
    <property type="component" value="Chromosome"/>
</dbReference>
<dbReference type="SMART" id="SM01110">
    <property type="entry name" value="Cutinase"/>
    <property type="match status" value="1"/>
</dbReference>
<keyword evidence="3" id="KW-0378">Hydrolase</keyword>
<dbReference type="InterPro" id="IPR029058">
    <property type="entry name" value="AB_hydrolase_fold"/>
</dbReference>
<dbReference type="PANTHER" id="PTHR33630">
    <property type="entry name" value="CUTINASE RV1984C-RELATED-RELATED"/>
    <property type="match status" value="1"/>
</dbReference>
<dbReference type="Pfam" id="PF01083">
    <property type="entry name" value="Cutinase"/>
    <property type="match status" value="1"/>
</dbReference>
<dbReference type="PANTHER" id="PTHR33630:SF9">
    <property type="entry name" value="CUTINASE 4"/>
    <property type="match status" value="1"/>
</dbReference>
<keyword evidence="4" id="KW-1015">Disulfide bond</keyword>
<evidence type="ECO:0000256" key="3">
    <source>
        <dbReference type="ARBA" id="ARBA00022801"/>
    </source>
</evidence>
<dbReference type="InterPro" id="IPR000675">
    <property type="entry name" value="Cutinase/axe"/>
</dbReference>
<evidence type="ECO:0000256" key="4">
    <source>
        <dbReference type="ARBA" id="ARBA00023157"/>
    </source>
</evidence>
<dbReference type="Gene3D" id="3.40.50.1820">
    <property type="entry name" value="alpha/beta hydrolase"/>
    <property type="match status" value="1"/>
</dbReference>
<keyword evidence="5" id="KW-0472">Membrane</keyword>
<feature type="transmembrane region" description="Helical" evidence="5">
    <location>
        <begin position="37"/>
        <end position="55"/>
    </location>
</feature>
<evidence type="ECO:0000256" key="5">
    <source>
        <dbReference type="SAM" id="Phobius"/>
    </source>
</evidence>
<reference evidence="6 8" key="1">
    <citation type="submission" date="2020-12" db="EMBL/GenBank/DDBJ databases">
        <title>FDA dAtabase for Regulatory Grade micrObial Sequences (FDA-ARGOS): Supporting development and validation of Infectious Disease Dx tests.</title>
        <authorList>
            <person name="Sproer C."/>
            <person name="Gronow S."/>
            <person name="Severitt S."/>
            <person name="Schroder I."/>
            <person name="Tallon L."/>
            <person name="Sadzewicz L."/>
            <person name="Zhao X."/>
            <person name="Boylan J."/>
            <person name="Ott S."/>
            <person name="Bowen H."/>
            <person name="Vavikolanu K."/>
            <person name="Mehta A."/>
            <person name="Aluvathingal J."/>
            <person name="Nadendla S."/>
            <person name="Lowell S."/>
            <person name="Myers T."/>
            <person name="Yan Y."/>
            <person name="Sichtig H."/>
        </authorList>
    </citation>
    <scope>NUCLEOTIDE SEQUENCE [LARGE SCALE GENOMIC DNA]</scope>
    <source>
        <strain evidence="6 8">FDAARGOS_1053</strain>
        <strain evidence="7">FDAARGOS_1191</strain>
    </source>
</reference>
<dbReference type="EMBL" id="CP066007">
    <property type="protein sequence ID" value="QQB45837.1"/>
    <property type="molecule type" value="Genomic_DNA"/>
</dbReference>
<evidence type="ECO:0000256" key="2">
    <source>
        <dbReference type="ARBA" id="ARBA00022487"/>
    </source>
</evidence>
<evidence type="ECO:0000313" key="8">
    <source>
        <dbReference type="Proteomes" id="UP000596145"/>
    </source>
</evidence>
<keyword evidence="2" id="KW-0719">Serine esterase</keyword>
<evidence type="ECO:0000256" key="1">
    <source>
        <dbReference type="ARBA" id="ARBA00007534"/>
    </source>
</evidence>
<protein>
    <submittedName>
        <fullName evidence="6">Cutinase family protein</fullName>
    </submittedName>
</protein>
<sequence length="520" mass="54186">MHINRLRCPTHDPLDRDTLQERVSIERLKLYPMHRRLAVLLTAASVLAPATAVLTPDTAHAFPGCTPILVIQAAGTGYSNRAQTADPIPLYTSGWNPTDKLQQEFGVRNVAGFNVAYPASLGRINALTPGPVSSEAATYGESVLAGVETATAELTRLGRRCPSTKFFLVGYSQGASVIGNAAAEVAAGRVSHVKPEQIGGVVLVADPGRSPIIDKPTQDQADLAAKNGGVFAANGEIIVGGSTGVLPGRVGMTGARPTPFTGLEGTVISICDSNDMACSIHEGSLIRDVANFANRVDLPGLADDQTSKAIDSVRGQLEAGIPLDTALITAGLDWINILSITAALVEVASYLKIVVDHTRPDLNFAQLVALSLIAATPGLAAKGNTAEYLLPAAEGLASQVETLSPDAAAIITLATESTRLVFTAEEPFDAPGDGRASATRRDVSNLGQFIATQTGLSPLLEDPANANLIESMAVAGDFGFAHISYFDGHFKVGDRNGSDFADDWLAARAATILKTDSGSS</sequence>
<dbReference type="Proteomes" id="UP000617681">
    <property type="component" value="Chromosome"/>
</dbReference>
<keyword evidence="5" id="KW-1133">Transmembrane helix</keyword>
<comment type="similarity">
    <text evidence="1">Belongs to the cutinase family.</text>
</comment>